<accession>A0ABS1LQY7</accession>
<gene>
    <name evidence="3" type="ORF">HGK34_20960</name>
</gene>
<feature type="compositionally biased region" description="Basic and acidic residues" evidence="1">
    <location>
        <begin position="165"/>
        <end position="176"/>
    </location>
</feature>
<keyword evidence="2" id="KW-0812">Transmembrane</keyword>
<feature type="transmembrane region" description="Helical" evidence="2">
    <location>
        <begin position="15"/>
        <end position="35"/>
    </location>
</feature>
<feature type="transmembrane region" description="Helical" evidence="2">
    <location>
        <begin position="95"/>
        <end position="116"/>
    </location>
</feature>
<evidence type="ECO:0000313" key="4">
    <source>
        <dbReference type="Proteomes" id="UP000675409"/>
    </source>
</evidence>
<dbReference type="EMBL" id="JABBYC010000075">
    <property type="protein sequence ID" value="MBL0888716.1"/>
    <property type="molecule type" value="Genomic_DNA"/>
</dbReference>
<dbReference type="Proteomes" id="UP000675409">
    <property type="component" value="Unassembled WGS sequence"/>
</dbReference>
<protein>
    <submittedName>
        <fullName evidence="3">Uncharacterized protein</fullName>
    </submittedName>
</protein>
<evidence type="ECO:0000256" key="2">
    <source>
        <dbReference type="SAM" id="Phobius"/>
    </source>
</evidence>
<feature type="region of interest" description="Disordered" evidence="1">
    <location>
        <begin position="150"/>
        <end position="176"/>
    </location>
</feature>
<keyword evidence="2" id="KW-1133">Transmembrane helix</keyword>
<feature type="transmembrane region" description="Helical" evidence="2">
    <location>
        <begin position="70"/>
        <end position="89"/>
    </location>
</feature>
<evidence type="ECO:0000313" key="3">
    <source>
        <dbReference type="EMBL" id="MBL0888716.1"/>
    </source>
</evidence>
<name>A0ABS1LQY7_9MICO</name>
<sequence length="176" mass="18992">MGFEALLSGYFSRGFFILVGIVGISLCVLGLVIFFRRSIGKGAPTDMAQMIAKHRGDVVEAAADVRSVPIGLLGMLCWMIVLAGAGLLGPKFAPIAPLAFSLAILSTLVTFLWIWVEKEYAVPGFLVDRRVKDVPGRRAARRKGINIDPDQFLEGTIADESEVPEQGKGEEDSGIQ</sequence>
<reference evidence="3 4" key="1">
    <citation type="journal article" date="2021" name="Arch. Microbiol.">
        <title>Myceligenerans indicum sp. nov., an actinobacterium isolated from mangrove sediment of Sundarbans, India.</title>
        <authorList>
            <person name="Asha K."/>
            <person name="Bhadury P."/>
        </authorList>
    </citation>
    <scope>NUCLEOTIDE SEQUENCE [LARGE SCALE GENOMIC DNA]</scope>
    <source>
        <strain evidence="3 4">I2</strain>
    </source>
</reference>
<keyword evidence="4" id="KW-1185">Reference proteome</keyword>
<organism evidence="3 4">
    <name type="scientific">Myceligenerans indicum</name>
    <dbReference type="NCBI Taxonomy" id="2593663"/>
    <lineage>
        <taxon>Bacteria</taxon>
        <taxon>Bacillati</taxon>
        <taxon>Actinomycetota</taxon>
        <taxon>Actinomycetes</taxon>
        <taxon>Micrococcales</taxon>
        <taxon>Promicromonosporaceae</taxon>
        <taxon>Myceligenerans</taxon>
    </lineage>
</organism>
<keyword evidence="2" id="KW-0472">Membrane</keyword>
<proteinExistence type="predicted"/>
<dbReference type="RefSeq" id="WP_201851129.1">
    <property type="nucleotide sequence ID" value="NZ_JABBYC010000075.1"/>
</dbReference>
<comment type="caution">
    <text evidence="3">The sequence shown here is derived from an EMBL/GenBank/DDBJ whole genome shotgun (WGS) entry which is preliminary data.</text>
</comment>
<evidence type="ECO:0000256" key="1">
    <source>
        <dbReference type="SAM" id="MobiDB-lite"/>
    </source>
</evidence>